<protein>
    <submittedName>
        <fullName evidence="3">Uncharacterized protein</fullName>
    </submittedName>
</protein>
<feature type="compositionally biased region" description="Basic and acidic residues" evidence="1">
    <location>
        <begin position="12"/>
        <end position="22"/>
    </location>
</feature>
<evidence type="ECO:0000256" key="2">
    <source>
        <dbReference type="SAM" id="Phobius"/>
    </source>
</evidence>
<feature type="region of interest" description="Disordered" evidence="1">
    <location>
        <begin position="198"/>
        <end position="242"/>
    </location>
</feature>
<name>A0A813KKK5_POLGL</name>
<proteinExistence type="predicted"/>
<comment type="caution">
    <text evidence="3">The sequence shown here is derived from an EMBL/GenBank/DDBJ whole genome shotgun (WGS) entry which is preliminary data.</text>
</comment>
<dbReference type="Proteomes" id="UP000626109">
    <property type="component" value="Unassembled WGS sequence"/>
</dbReference>
<accession>A0A813KKK5</accession>
<feature type="region of interest" description="Disordered" evidence="1">
    <location>
        <begin position="1"/>
        <end position="22"/>
    </location>
</feature>
<keyword evidence="2" id="KW-0812">Transmembrane</keyword>
<keyword evidence="2" id="KW-1133">Transmembrane helix</keyword>
<reference evidence="3" key="1">
    <citation type="submission" date="2021-02" db="EMBL/GenBank/DDBJ databases">
        <authorList>
            <person name="Dougan E. K."/>
            <person name="Rhodes N."/>
            <person name="Thang M."/>
            <person name="Chan C."/>
        </authorList>
    </citation>
    <scope>NUCLEOTIDE SEQUENCE</scope>
</reference>
<feature type="transmembrane region" description="Helical" evidence="2">
    <location>
        <begin position="168"/>
        <end position="192"/>
    </location>
</feature>
<feature type="compositionally biased region" description="Basic and acidic residues" evidence="1">
    <location>
        <begin position="233"/>
        <end position="242"/>
    </location>
</feature>
<evidence type="ECO:0000313" key="4">
    <source>
        <dbReference type="Proteomes" id="UP000626109"/>
    </source>
</evidence>
<feature type="compositionally biased region" description="Basic residues" evidence="1">
    <location>
        <begin position="1"/>
        <end position="11"/>
    </location>
</feature>
<keyword evidence="2" id="KW-0472">Membrane</keyword>
<gene>
    <name evidence="3" type="ORF">PGLA2088_LOCUS34377</name>
</gene>
<evidence type="ECO:0000256" key="1">
    <source>
        <dbReference type="SAM" id="MobiDB-lite"/>
    </source>
</evidence>
<sequence>MEAVRERRRRRREAEGGAEEAGRKEVFHVAPPLFFADGPCPVSKQDLRSCVLRFLCGSPEQSFPIDAACLSASLRRAYMRAGQEKSALAVFRDSAAAEAVRTLHSELRAANCRGALEIEDADDGGCMTWSATMNFNAELDQSYMQAVSQLSNNHELKQALSLNSAMHVMFIFVSPVLFCLGCGLFSYIAAYFDPDDQAPPKATASGETSGGGACQDQPVLQPLRSRATPREQLGQDRASECD</sequence>
<dbReference type="AlphaFoldDB" id="A0A813KKK5"/>
<organism evidence="3 4">
    <name type="scientific">Polarella glacialis</name>
    <name type="common">Dinoflagellate</name>
    <dbReference type="NCBI Taxonomy" id="89957"/>
    <lineage>
        <taxon>Eukaryota</taxon>
        <taxon>Sar</taxon>
        <taxon>Alveolata</taxon>
        <taxon>Dinophyceae</taxon>
        <taxon>Suessiales</taxon>
        <taxon>Suessiaceae</taxon>
        <taxon>Polarella</taxon>
    </lineage>
</organism>
<dbReference type="EMBL" id="CAJNNW010031313">
    <property type="protein sequence ID" value="CAE8707054.1"/>
    <property type="molecule type" value="Genomic_DNA"/>
</dbReference>
<evidence type="ECO:0000313" key="3">
    <source>
        <dbReference type="EMBL" id="CAE8707054.1"/>
    </source>
</evidence>